<name>A0A8B0SVA3_KLEPN</name>
<evidence type="ECO:0000256" key="1">
    <source>
        <dbReference type="SAM" id="MobiDB-lite"/>
    </source>
</evidence>
<protein>
    <submittedName>
        <fullName evidence="2">Uncharacterized protein</fullName>
    </submittedName>
</protein>
<keyword evidence="2" id="KW-0614">Plasmid</keyword>
<reference evidence="2" key="1">
    <citation type="submission" date="2020-01" db="EMBL/GenBank/DDBJ databases">
        <authorList>
            <person name="Qin S."/>
        </authorList>
    </citation>
    <scope>NUCLEOTIDE SEQUENCE</scope>
    <source>
        <strain evidence="2">CVir17-16-YZ6g</strain>
        <plasmid evidence="2">p17-15-vir-like</plasmid>
    </source>
</reference>
<proteinExistence type="predicted"/>
<sequence length="92" mass="9896">MLSVSVSVSLSLPSLKRIVFRGYGSASDLLSDGVHNAGREIVYRVGIMALNLSEFLVEGQIPDAPYRSSPVAGKARQQANATRPCHQKSLLL</sequence>
<accession>A0A8B0SVA3</accession>
<dbReference type="EMBL" id="MN956836">
    <property type="protein sequence ID" value="QTX14971.1"/>
    <property type="molecule type" value="Genomic_DNA"/>
</dbReference>
<geneLocation type="plasmid" evidence="2">
    <name>p17-15-vir-like</name>
</geneLocation>
<evidence type="ECO:0000313" key="2">
    <source>
        <dbReference type="EMBL" id="QTX14971.1"/>
    </source>
</evidence>
<organism evidence="2">
    <name type="scientific">Klebsiella pneumoniae</name>
    <dbReference type="NCBI Taxonomy" id="573"/>
    <lineage>
        <taxon>Bacteria</taxon>
        <taxon>Pseudomonadati</taxon>
        <taxon>Pseudomonadota</taxon>
        <taxon>Gammaproteobacteria</taxon>
        <taxon>Enterobacterales</taxon>
        <taxon>Enterobacteriaceae</taxon>
        <taxon>Klebsiella/Raoultella group</taxon>
        <taxon>Klebsiella</taxon>
        <taxon>Klebsiella pneumoniae complex</taxon>
    </lineage>
</organism>
<dbReference type="AlphaFoldDB" id="A0A8B0SVA3"/>
<feature type="region of interest" description="Disordered" evidence="1">
    <location>
        <begin position="68"/>
        <end position="92"/>
    </location>
</feature>